<dbReference type="EMBL" id="JAATJB010000006">
    <property type="protein sequence ID" value="NJB98117.1"/>
    <property type="molecule type" value="Genomic_DNA"/>
</dbReference>
<reference evidence="5 6" key="1">
    <citation type="submission" date="2020-03" db="EMBL/GenBank/DDBJ databases">
        <title>Genomic Encyclopedia of Type Strains, Phase IV (KMG-IV): sequencing the most valuable type-strain genomes for metagenomic binning, comparative biology and taxonomic classification.</title>
        <authorList>
            <person name="Goeker M."/>
        </authorList>
    </citation>
    <scope>NUCLEOTIDE SEQUENCE [LARGE SCALE GENOMIC DNA]</scope>
    <source>
        <strain evidence="5 6">DSM 7225</strain>
    </source>
</reference>
<evidence type="ECO:0000256" key="3">
    <source>
        <dbReference type="ARBA" id="ARBA00023002"/>
    </source>
</evidence>
<evidence type="ECO:0000313" key="6">
    <source>
        <dbReference type="Proteomes" id="UP000531251"/>
    </source>
</evidence>
<keyword evidence="2" id="KW-0223">Dioxygenase</keyword>
<dbReference type="Proteomes" id="UP000531251">
    <property type="component" value="Unassembled WGS sequence"/>
</dbReference>
<dbReference type="GO" id="GO:0005737">
    <property type="term" value="C:cytoplasm"/>
    <property type="evidence" value="ECO:0007669"/>
    <property type="project" value="TreeGrafter"/>
</dbReference>
<evidence type="ECO:0000256" key="2">
    <source>
        <dbReference type="ARBA" id="ARBA00022964"/>
    </source>
</evidence>
<sequence length="241" mass="27134">MQTAGLALHSDFDIPALAQQFDRDHRVRLGPFLAPESAQALFEMLRRRTDWRTVVNSGDKPLEFGRETRASMSDAQRRALDDAVYSAARDGFQYRYETLRVPDESADRLASEDPLAHLAHWMSSDPVRTLLRQITAMPEIDFVDLQGTAYGPGDFLTGHDDAVPGKHRHAAYVLGLTPVWRAEWGGLLLFHDANGSDVRGYVPAFNVLTLFKVPKMHSVSEVSRAAAIRRYSITGWLRSRR</sequence>
<dbReference type="InterPro" id="IPR051842">
    <property type="entry name" value="uS12_prolyl_hydroxylase"/>
</dbReference>
<keyword evidence="6" id="KW-1185">Reference proteome</keyword>
<dbReference type="RefSeq" id="WP_125975838.1">
    <property type="nucleotide sequence ID" value="NZ_BAAADY010000007.1"/>
</dbReference>
<name>A0A7X6BDU5_9SPHN</name>
<dbReference type="SMART" id="SM00702">
    <property type="entry name" value="P4Hc"/>
    <property type="match status" value="1"/>
</dbReference>
<evidence type="ECO:0000259" key="4">
    <source>
        <dbReference type="SMART" id="SM00702"/>
    </source>
</evidence>
<accession>A0A7X6BDU5</accession>
<evidence type="ECO:0000313" key="5">
    <source>
        <dbReference type="EMBL" id="NJB98117.1"/>
    </source>
</evidence>
<dbReference type="GO" id="GO:0005506">
    <property type="term" value="F:iron ion binding"/>
    <property type="evidence" value="ECO:0007669"/>
    <property type="project" value="InterPro"/>
</dbReference>
<comment type="cofactor">
    <cofactor evidence="1">
        <name>L-ascorbate</name>
        <dbReference type="ChEBI" id="CHEBI:38290"/>
    </cofactor>
</comment>
<dbReference type="PANTHER" id="PTHR12117">
    <property type="entry name" value="HISTONE ACETYLTRANSFERASE COMPLEX"/>
    <property type="match status" value="1"/>
</dbReference>
<dbReference type="InterPro" id="IPR006620">
    <property type="entry name" value="Pro_4_hyd_alph"/>
</dbReference>
<protein>
    <submittedName>
        <fullName evidence="5">Rps23 Pro-64 3,4-dihydroxylase Tpa1-like proline 4-hydroxylase</fullName>
    </submittedName>
</protein>
<evidence type="ECO:0000256" key="1">
    <source>
        <dbReference type="ARBA" id="ARBA00001961"/>
    </source>
</evidence>
<gene>
    <name evidence="5" type="ORF">GGR89_002444</name>
</gene>
<proteinExistence type="predicted"/>
<keyword evidence="3" id="KW-0560">Oxidoreductase</keyword>
<comment type="caution">
    <text evidence="5">The sequence shown here is derived from an EMBL/GenBank/DDBJ whole genome shotgun (WGS) entry which is preliminary data.</text>
</comment>
<dbReference type="AlphaFoldDB" id="A0A7X6BDU5"/>
<dbReference type="InterPro" id="IPR039558">
    <property type="entry name" value="TPA1/OFD1_N"/>
</dbReference>
<feature type="domain" description="Prolyl 4-hydroxylase alpha subunit" evidence="4">
    <location>
        <begin position="24"/>
        <end position="238"/>
    </location>
</feature>
<organism evidence="5 6">
    <name type="scientific">Sphingomonas trueperi</name>
    <dbReference type="NCBI Taxonomy" id="53317"/>
    <lineage>
        <taxon>Bacteria</taxon>
        <taxon>Pseudomonadati</taxon>
        <taxon>Pseudomonadota</taxon>
        <taxon>Alphaproteobacteria</taxon>
        <taxon>Sphingomonadales</taxon>
        <taxon>Sphingomonadaceae</taxon>
        <taxon>Sphingomonas</taxon>
    </lineage>
</organism>
<dbReference type="PANTHER" id="PTHR12117:SF0">
    <property type="entry name" value="PROLYL 3-HYDROXYLASE OGFOD1"/>
    <property type="match status" value="1"/>
</dbReference>
<dbReference type="Pfam" id="PF13661">
    <property type="entry name" value="2OG-FeII_Oxy_4"/>
    <property type="match status" value="1"/>
</dbReference>
<dbReference type="GO" id="GO:0031418">
    <property type="term" value="F:L-ascorbic acid binding"/>
    <property type="evidence" value="ECO:0007669"/>
    <property type="project" value="InterPro"/>
</dbReference>
<dbReference type="GO" id="GO:0006449">
    <property type="term" value="P:regulation of translational termination"/>
    <property type="evidence" value="ECO:0007669"/>
    <property type="project" value="TreeGrafter"/>
</dbReference>
<dbReference type="GO" id="GO:0031543">
    <property type="term" value="F:peptidyl-proline dioxygenase activity"/>
    <property type="evidence" value="ECO:0007669"/>
    <property type="project" value="TreeGrafter"/>
</dbReference>
<dbReference type="Gene3D" id="2.60.120.620">
    <property type="entry name" value="q2cbj1_9rhob like domain"/>
    <property type="match status" value="1"/>
</dbReference>